<evidence type="ECO:0000259" key="2">
    <source>
        <dbReference type="Pfam" id="PF01029"/>
    </source>
</evidence>
<feature type="domain" description="NusB/RsmB/TIM44" evidence="2">
    <location>
        <begin position="10"/>
        <end position="131"/>
    </location>
</feature>
<dbReference type="InterPro" id="IPR006027">
    <property type="entry name" value="NusB_RsmB_TIM44"/>
</dbReference>
<dbReference type="SUPFAM" id="SSF48013">
    <property type="entry name" value="NusB-like"/>
    <property type="match status" value="1"/>
</dbReference>
<dbReference type="Gene3D" id="1.10.940.10">
    <property type="entry name" value="NusB-like"/>
    <property type="match status" value="1"/>
</dbReference>
<dbReference type="STRING" id="216942.SLITO_v1c04850"/>
<dbReference type="PATRIC" id="fig|216942.3.peg.488"/>
<evidence type="ECO:0000256" key="1">
    <source>
        <dbReference type="ARBA" id="ARBA00022884"/>
    </source>
</evidence>
<organism evidence="3 4">
    <name type="scientific">Spiroplasma litorale</name>
    <dbReference type="NCBI Taxonomy" id="216942"/>
    <lineage>
        <taxon>Bacteria</taxon>
        <taxon>Bacillati</taxon>
        <taxon>Mycoplasmatota</taxon>
        <taxon>Mollicutes</taxon>
        <taxon>Entomoplasmatales</taxon>
        <taxon>Spiroplasmataceae</taxon>
        <taxon>Spiroplasma</taxon>
    </lineage>
</organism>
<dbReference type="EMBL" id="CP012357">
    <property type="protein sequence ID" value="AKX34138.1"/>
    <property type="molecule type" value="Genomic_DNA"/>
</dbReference>
<sequence length="132" mass="15622">MDKSITSLKKRRVLIIQILYRHFLMEQKNNIKQEIVDGFQLEKNDQDIEEYSFNLIDQLENLIKICEDNLSDNWKWKRIPNIIKAILVNGVYEINNKITPKSVIINESINLSRSFLPSWDTSFINAILDKIQ</sequence>
<reference evidence="3 4" key="1">
    <citation type="journal article" date="2015" name="Genome Announc.">
        <title>Complete Genome Sequence of Spiroplasma litorale TN-1T (DSM 21781), a Bacterium Isolated from a Green-Eyed Horsefly (Tabanus nigrovittatus).</title>
        <authorList>
            <person name="Lo W.S."/>
            <person name="Lai Y.C."/>
            <person name="Lien Y.W."/>
            <person name="Wang T.H."/>
            <person name="Kuo C.H."/>
        </authorList>
    </citation>
    <scope>NUCLEOTIDE SEQUENCE [LARGE SCALE GENOMIC DNA]</scope>
    <source>
        <strain evidence="3 4">TN-1</strain>
    </source>
</reference>
<dbReference type="GO" id="GO:0006355">
    <property type="term" value="P:regulation of DNA-templated transcription"/>
    <property type="evidence" value="ECO:0007669"/>
    <property type="project" value="InterPro"/>
</dbReference>
<name>A0A0K1W1S9_9MOLU</name>
<dbReference type="RefSeq" id="WP_075058229.1">
    <property type="nucleotide sequence ID" value="NZ_CP012357.1"/>
</dbReference>
<dbReference type="OrthoDB" id="389272at2"/>
<keyword evidence="1" id="KW-0694">RNA-binding</keyword>
<evidence type="ECO:0000313" key="4">
    <source>
        <dbReference type="Proteomes" id="UP000067476"/>
    </source>
</evidence>
<dbReference type="GO" id="GO:0003723">
    <property type="term" value="F:RNA binding"/>
    <property type="evidence" value="ECO:0007669"/>
    <property type="project" value="UniProtKB-KW"/>
</dbReference>
<dbReference type="Pfam" id="PF01029">
    <property type="entry name" value="NusB"/>
    <property type="match status" value="1"/>
</dbReference>
<dbReference type="InterPro" id="IPR035926">
    <property type="entry name" value="NusB-like_sf"/>
</dbReference>
<evidence type="ECO:0000313" key="3">
    <source>
        <dbReference type="EMBL" id="AKX34138.1"/>
    </source>
</evidence>
<accession>A0A0K1W1S9</accession>
<dbReference type="AlphaFoldDB" id="A0A0K1W1S9"/>
<dbReference type="Proteomes" id="UP000067476">
    <property type="component" value="Chromosome"/>
</dbReference>
<proteinExistence type="predicted"/>
<protein>
    <submittedName>
        <fullName evidence="3">Transcription antitermination protein NusB</fullName>
    </submittedName>
</protein>
<keyword evidence="4" id="KW-1185">Reference proteome</keyword>
<dbReference type="KEGG" id="sll:SLITO_v1c04850"/>
<gene>
    <name evidence="3" type="primary">nusB</name>
    <name evidence="3" type="ORF">SLITO_v1c04850</name>
</gene>